<name>A0A328TSX4_9GAMM</name>
<reference evidence="1" key="1">
    <citation type="submission" date="2018-04" db="EMBL/GenBank/DDBJ databases">
        <title>Genomes of the Obligate Erwinia dacicola and Facultative Enterobacter sp. OLF Endosymbionts of the Olive Fruit fly, Bactrocera oleae.</title>
        <authorList>
            <person name="Estes A.M."/>
            <person name="Hearn D.J."/>
            <person name="Agarwal S."/>
            <person name="Pierson E.A."/>
            <person name="Dunning-Hotopp J.C."/>
        </authorList>
    </citation>
    <scope>NUCLEOTIDE SEQUENCE [LARGE SCALE GENOMIC DNA]</scope>
    <source>
        <strain evidence="1">Oroville</strain>
    </source>
</reference>
<dbReference type="EMBL" id="LJAM02000233">
    <property type="protein sequence ID" value="RAP70926.1"/>
    <property type="molecule type" value="Genomic_DNA"/>
</dbReference>
<evidence type="ECO:0000313" key="1">
    <source>
        <dbReference type="EMBL" id="RAP70926.1"/>
    </source>
</evidence>
<accession>A0A328TSX4</accession>
<dbReference type="SUPFAM" id="SSF53098">
    <property type="entry name" value="Ribonuclease H-like"/>
    <property type="match status" value="1"/>
</dbReference>
<keyword evidence="2" id="KW-1185">Reference proteome</keyword>
<comment type="caution">
    <text evidence="1">The sequence shown here is derived from an EMBL/GenBank/DDBJ whole genome shotgun (WGS) entry which is preliminary data.</text>
</comment>
<proteinExistence type="predicted"/>
<organism evidence="1 2">
    <name type="scientific">Candidatus Erwinia dacicola</name>
    <dbReference type="NCBI Taxonomy" id="252393"/>
    <lineage>
        <taxon>Bacteria</taxon>
        <taxon>Pseudomonadati</taxon>
        <taxon>Pseudomonadota</taxon>
        <taxon>Gammaproteobacteria</taxon>
        <taxon>Enterobacterales</taxon>
        <taxon>Erwiniaceae</taxon>
        <taxon>Erwinia</taxon>
    </lineage>
</organism>
<protein>
    <submittedName>
        <fullName evidence="1">Transposase</fullName>
    </submittedName>
</protein>
<dbReference type="AlphaFoldDB" id="A0A328TSX4"/>
<sequence>MSKVVPFEKNNPLIQNDSLDSLAQSLPPDARVIIVTDAGFQSAWFHHITSLGWDFIGQIRNNVQFCLDKTRETGLKVSDCPEYKTRS</sequence>
<gene>
    <name evidence="1" type="ORF">ACZ87_02265</name>
</gene>
<evidence type="ECO:0000313" key="2">
    <source>
        <dbReference type="Proteomes" id="UP000244334"/>
    </source>
</evidence>
<dbReference type="InterPro" id="IPR012337">
    <property type="entry name" value="RNaseH-like_sf"/>
</dbReference>
<dbReference type="Proteomes" id="UP000244334">
    <property type="component" value="Unassembled WGS sequence"/>
</dbReference>